<evidence type="ECO:0000313" key="9">
    <source>
        <dbReference type="Proteomes" id="UP000288805"/>
    </source>
</evidence>
<dbReference type="PANTHER" id="PTHR17204:SF5">
    <property type="entry name" value="PRE-MRNA-PROCESSING FACTOR 39"/>
    <property type="match status" value="1"/>
</dbReference>
<comment type="caution">
    <text evidence="8">The sequence shown here is derived from an EMBL/GenBank/DDBJ whole genome shotgun (WGS) entry which is preliminary data.</text>
</comment>
<dbReference type="FunFam" id="1.25.40.10:FF:000159">
    <property type="entry name" value="Tetratricopeptide repeat (TPR)-like superfamily protein"/>
    <property type="match status" value="1"/>
</dbReference>
<dbReference type="Proteomes" id="UP000288805">
    <property type="component" value="Unassembled WGS sequence"/>
</dbReference>
<evidence type="ECO:0000256" key="3">
    <source>
        <dbReference type="ARBA" id="ARBA00022737"/>
    </source>
</evidence>
<evidence type="ECO:0000256" key="7">
    <source>
        <dbReference type="SAM" id="MobiDB-lite"/>
    </source>
</evidence>
<keyword evidence="2" id="KW-0507">mRNA processing</keyword>
<feature type="region of interest" description="Disordered" evidence="7">
    <location>
        <begin position="54"/>
        <end position="77"/>
    </location>
</feature>
<proteinExistence type="inferred from homology"/>
<dbReference type="InterPro" id="IPR003107">
    <property type="entry name" value="HAT"/>
</dbReference>
<evidence type="ECO:0000256" key="4">
    <source>
        <dbReference type="ARBA" id="ARBA00023187"/>
    </source>
</evidence>
<name>A0A438F0Z7_VITVI</name>
<dbReference type="GO" id="GO:0008380">
    <property type="term" value="P:RNA splicing"/>
    <property type="evidence" value="ECO:0007669"/>
    <property type="project" value="UniProtKB-KW"/>
</dbReference>
<feature type="region of interest" description="Disordered" evidence="7">
    <location>
        <begin position="449"/>
        <end position="472"/>
    </location>
</feature>
<keyword evidence="3" id="KW-0677">Repeat</keyword>
<organism evidence="8 9">
    <name type="scientific">Vitis vinifera</name>
    <name type="common">Grape</name>
    <dbReference type="NCBI Taxonomy" id="29760"/>
    <lineage>
        <taxon>Eukaryota</taxon>
        <taxon>Viridiplantae</taxon>
        <taxon>Streptophyta</taxon>
        <taxon>Embryophyta</taxon>
        <taxon>Tracheophyta</taxon>
        <taxon>Spermatophyta</taxon>
        <taxon>Magnoliopsida</taxon>
        <taxon>eudicotyledons</taxon>
        <taxon>Gunneridae</taxon>
        <taxon>Pentapetalae</taxon>
        <taxon>rosids</taxon>
        <taxon>Vitales</taxon>
        <taxon>Vitaceae</taxon>
        <taxon>Viteae</taxon>
        <taxon>Vitis</taxon>
    </lineage>
</organism>
<dbReference type="PANTHER" id="PTHR17204">
    <property type="entry name" value="PRE-MRNA PROCESSING PROTEIN PRP39-RELATED"/>
    <property type="match status" value="1"/>
</dbReference>
<dbReference type="Pfam" id="PF23241">
    <property type="entry name" value="HAT_PRP39_C"/>
    <property type="match status" value="1"/>
</dbReference>
<reference evidence="8 9" key="1">
    <citation type="journal article" date="2018" name="PLoS Genet.">
        <title>Population sequencing reveals clonal diversity and ancestral inbreeding in the grapevine cultivar Chardonnay.</title>
        <authorList>
            <person name="Roach M.J."/>
            <person name="Johnson D.L."/>
            <person name="Bohlmann J."/>
            <person name="van Vuuren H.J."/>
            <person name="Jones S.J."/>
            <person name="Pretorius I.S."/>
            <person name="Schmidt S.A."/>
            <person name="Borneman A.R."/>
        </authorList>
    </citation>
    <scope>NUCLEOTIDE SEQUENCE [LARGE SCALE GENOMIC DNA]</scope>
    <source>
        <strain evidence="9">cv. Chardonnay</strain>
        <tissue evidence="8">Leaf</tissue>
    </source>
</reference>
<comment type="subcellular location">
    <subcellularLocation>
        <location evidence="1">Nucleus</location>
    </subcellularLocation>
</comment>
<gene>
    <name evidence="8" type="primary">prpf39_0</name>
    <name evidence="8" type="ORF">CK203_069069</name>
</gene>
<protein>
    <submittedName>
        <fullName evidence="8">Pre-mRNA-processing factor 39</fullName>
    </submittedName>
</protein>
<dbReference type="AlphaFoldDB" id="A0A438F0Z7"/>
<comment type="similarity">
    <text evidence="6">Belongs to the PRP39 family.</text>
</comment>
<dbReference type="GO" id="GO:0005634">
    <property type="term" value="C:nucleus"/>
    <property type="evidence" value="ECO:0007669"/>
    <property type="project" value="UniProtKB-SubCell"/>
</dbReference>
<evidence type="ECO:0000256" key="5">
    <source>
        <dbReference type="ARBA" id="ARBA00023242"/>
    </source>
</evidence>
<evidence type="ECO:0000256" key="2">
    <source>
        <dbReference type="ARBA" id="ARBA00022664"/>
    </source>
</evidence>
<keyword evidence="4" id="KW-0508">mRNA splicing</keyword>
<dbReference type="GO" id="GO:0006397">
    <property type="term" value="P:mRNA processing"/>
    <property type="evidence" value="ECO:0007669"/>
    <property type="project" value="UniProtKB-KW"/>
</dbReference>
<dbReference type="InterPro" id="IPR011990">
    <property type="entry name" value="TPR-like_helical_dom_sf"/>
</dbReference>
<evidence type="ECO:0000313" key="8">
    <source>
        <dbReference type="EMBL" id="RVW53679.1"/>
    </source>
</evidence>
<dbReference type="InterPro" id="IPR059164">
    <property type="entry name" value="HAT_PRP39_C"/>
</dbReference>
<dbReference type="Pfam" id="PF23240">
    <property type="entry name" value="HAT_PRP39_N"/>
    <property type="match status" value="2"/>
</dbReference>
<dbReference type="EMBL" id="QGNW01001142">
    <property type="protein sequence ID" value="RVW53679.1"/>
    <property type="molecule type" value="Genomic_DNA"/>
</dbReference>
<evidence type="ECO:0000256" key="6">
    <source>
        <dbReference type="ARBA" id="ARBA00038019"/>
    </source>
</evidence>
<feature type="compositionally biased region" description="Polar residues" evidence="7">
    <location>
        <begin position="60"/>
        <end position="77"/>
    </location>
</feature>
<dbReference type="SUPFAM" id="SSF48452">
    <property type="entry name" value="TPR-like"/>
    <property type="match status" value="3"/>
</dbReference>
<sequence length="1031" mass="113748">MGDSETVVAQTSGVVGYTYSSTEYAGTGSNAVPDAGAFAAVDTRTLAGSAAPTDAAYSLTDGSNLGEGNTYGTDPNTVMQEAPGSITYEASAGTTETSSNLAAAELSQAAGYDSSVNGNAITEARNFPSVDNGNASDVGGAAVEPQFEEGSVASVLWGMVLSLVGVQWVFPETVKEVIISWKVVQILNVESLFFVLSLAVPFQVPAMSAEEDRLWSIVRANSLDFNAWTALIEETEKIAEDNILKIRRVYDAFLAEFPLCYGYWKKYADHEARLGSIEKVVEVYERAVQGVTYSVDIWLHYCIFAISTYGDPDTIRSMRATAIAHMYGGKVNAAYLSLSLEVSYAVRVYCSFSFNISSAVSHSWMLFERGLAYVGTDYLSYPLWDKFIEYEYSQQEWSRLAMIYTRILENPNQQLDRYLNSFKELAGSRPLSELTTAEEAAATAGAFSDANGQGIEGEARPDEVEQSSKPVSAGLTDAEELEKYIAIREEMYKKAKDFDSKIIGFETAIRRPYFHVRPLNVAELENWHNYLDFIERGDDFNKVVKLYERCLIACANYPEYWIRYVLCMEASGSMDLANNALARATQVFVKRQPEIHLFAARFREQKGDIPGSRAAYQLVHTEISPGLLEAIIKHANMEHRLGNLEDAFSLYEQAIAIEKGKEHSQTLPMLFAQYSRFLYLVTGNTEKAREILVEALEHVQLSKPLLEALIHLESIQSLPKRIDHLDSLVDKFIHTNPESPNAASAAEREELSSIFLEFLDLFGDAQSIKKADDRHAKLFLHHRSTSELKKRHAEDFLASDKAKLAKSYSGVPSPAQSLMGAYPSAQNQWASGYGLQPQAWPQATQAQGQQWNPGYTQQAAYNAYSGYGSSYTHPQIPTSVPQTAAYGAYPPTYPVQTDKLGGWSSEAVACHPAWVMSGLGGYVPWVTMEMEFLHFSSRIIWRCTLPSVAAPQQGYAQPAAAAAAALAPAQQPASASQAYYGKVPGDSTCTAWLVMLVVLQPRERERGTEHYRWVGGRGGANATPSFRLQCQ</sequence>
<dbReference type="SMART" id="SM00386">
    <property type="entry name" value="HAT"/>
    <property type="match status" value="6"/>
</dbReference>
<keyword evidence="5" id="KW-0539">Nucleus</keyword>
<evidence type="ECO:0000256" key="1">
    <source>
        <dbReference type="ARBA" id="ARBA00004123"/>
    </source>
</evidence>
<dbReference type="Gene3D" id="1.25.40.10">
    <property type="entry name" value="Tetratricopeptide repeat domain"/>
    <property type="match status" value="2"/>
</dbReference>
<accession>A0A438F0Z7</accession>